<keyword evidence="16 18" id="KW-0472">Membrane</keyword>
<keyword evidence="6" id="KW-0813">Transport</keyword>
<dbReference type="EC" id="7.1.1.2" evidence="4 18"/>
<dbReference type="EMBL" id="MW192646">
    <property type="protein sequence ID" value="QTW90610.1"/>
    <property type="molecule type" value="Genomic_DNA"/>
</dbReference>
<dbReference type="Pfam" id="PF00361">
    <property type="entry name" value="Proton_antipo_M"/>
    <property type="match status" value="1"/>
</dbReference>
<comment type="catalytic activity">
    <reaction evidence="17 18">
        <text>a ubiquinone + NADH + 5 H(+)(in) = a ubiquinol + NAD(+) + 4 H(+)(out)</text>
        <dbReference type="Rhea" id="RHEA:29091"/>
        <dbReference type="Rhea" id="RHEA-COMP:9565"/>
        <dbReference type="Rhea" id="RHEA-COMP:9566"/>
        <dbReference type="ChEBI" id="CHEBI:15378"/>
        <dbReference type="ChEBI" id="CHEBI:16389"/>
        <dbReference type="ChEBI" id="CHEBI:17976"/>
        <dbReference type="ChEBI" id="CHEBI:57540"/>
        <dbReference type="ChEBI" id="CHEBI:57945"/>
        <dbReference type="EC" id="7.1.1.2"/>
    </reaction>
</comment>
<evidence type="ECO:0000256" key="10">
    <source>
        <dbReference type="ARBA" id="ARBA00022967"/>
    </source>
</evidence>
<dbReference type="GeneID" id="70591879"/>
<dbReference type="GO" id="GO:0005743">
    <property type="term" value="C:mitochondrial inner membrane"/>
    <property type="evidence" value="ECO:0007669"/>
    <property type="project" value="UniProtKB-SubCell"/>
</dbReference>
<proteinExistence type="inferred from homology"/>
<evidence type="ECO:0000256" key="12">
    <source>
        <dbReference type="ARBA" id="ARBA00022989"/>
    </source>
</evidence>
<evidence type="ECO:0000256" key="2">
    <source>
        <dbReference type="ARBA" id="ARBA00004448"/>
    </source>
</evidence>
<dbReference type="AlphaFoldDB" id="A0A8B0R793"/>
<keyword evidence="8 18" id="KW-0812">Transmembrane</keyword>
<keyword evidence="15 18" id="KW-0496">Mitochondrion</keyword>
<evidence type="ECO:0000256" key="15">
    <source>
        <dbReference type="ARBA" id="ARBA00023128"/>
    </source>
</evidence>
<keyword evidence="14 18" id="KW-0830">Ubiquinone</keyword>
<comment type="function">
    <text evidence="18">Core subunit of the mitochondrial membrane respiratory chain NADH dehydrogenase (Complex I) which catalyzes electron transfer from NADH through the respiratory chain, using ubiquinone as an electron acceptor. Essential for the catalytic activity and assembly of complex I.</text>
</comment>
<dbReference type="PANTHER" id="PTHR46552">
    <property type="entry name" value="NADH-UBIQUINONE OXIDOREDUCTASE CHAIN 2"/>
    <property type="match status" value="1"/>
</dbReference>
<keyword evidence="7 18" id="KW-0679">Respiratory chain</keyword>
<dbReference type="PRINTS" id="PR01436">
    <property type="entry name" value="NADHDHGNASE2"/>
</dbReference>
<reference evidence="20" key="1">
    <citation type="journal article" date="2021" name="Mitochondrial DNA Part B Resour">
        <title>The mitochondrial genome of a parasitic wasp, Chouioia cunea Yang (Hymenoptera: Chalcidoidea: Eulophidae) and phylogenetic analysis.</title>
        <authorList>
            <person name="Tang X."/>
            <person name="Lyu B."/>
            <person name="Lu H."/>
            <person name="Tang J."/>
            <person name="Meng R."/>
            <person name="Cai B."/>
        </authorList>
    </citation>
    <scope>NUCLEOTIDE SEQUENCE</scope>
</reference>
<evidence type="ECO:0000256" key="5">
    <source>
        <dbReference type="ARBA" id="ARBA00021008"/>
    </source>
</evidence>
<feature type="transmembrane region" description="Helical" evidence="18">
    <location>
        <begin position="186"/>
        <end position="206"/>
    </location>
</feature>
<organism evidence="20">
    <name type="scientific">Chouioia cunea</name>
    <dbReference type="NCBI Taxonomy" id="1570515"/>
    <lineage>
        <taxon>Eukaryota</taxon>
        <taxon>Metazoa</taxon>
        <taxon>Ecdysozoa</taxon>
        <taxon>Arthropoda</taxon>
        <taxon>Hexapoda</taxon>
        <taxon>Insecta</taxon>
        <taxon>Pterygota</taxon>
        <taxon>Neoptera</taxon>
        <taxon>Endopterygota</taxon>
        <taxon>Hymenoptera</taxon>
        <taxon>Apocrita</taxon>
        <taxon>Proctotrupomorpha</taxon>
        <taxon>Chalcidoidea</taxon>
        <taxon>Eulophidae</taxon>
        <taxon>Tetrastichinae</taxon>
        <taxon>Chouioia</taxon>
    </lineage>
</organism>
<keyword evidence="10 18" id="KW-1278">Translocase</keyword>
<dbReference type="GO" id="GO:0008137">
    <property type="term" value="F:NADH dehydrogenase (ubiquinone) activity"/>
    <property type="evidence" value="ECO:0007669"/>
    <property type="project" value="UniProtKB-EC"/>
</dbReference>
<feature type="transmembrane region" description="Helical" evidence="18">
    <location>
        <begin position="52"/>
        <end position="74"/>
    </location>
</feature>
<sequence length="330" mass="40306">MLFFPMLLISLFMSLIMNSWISLWMIMEINLLSIIMLMLFDKLIKFELLMKYFLFQSFNSYLYLMNSLFIYFFNNELFQIIMNFNMLMKLSIVPFHYWYIKIIMNLNWMNIFNLTILNKIIPLIIINNIMNYYNNNIMLINFILLILSSLFSCIMTLNMINIKLIMGYSSMIQISWIIISMNFNEIMSVLLFIIYMLISLNIYFNMYMMNVNNLIELNYLKFNNKLIFLNLMLSLFSLSSIPPFWGFMIKLISIKIFSMINLNYLFMFLMIFNSLVSMFFYIRLMYFSLVNYMFTMKNNMKFINFPINLNYKLIYLNWMTIMFFMIYEIF</sequence>
<keyword evidence="11 18" id="KW-0249">Electron transport</keyword>
<dbReference type="PANTHER" id="PTHR46552:SF1">
    <property type="entry name" value="NADH-UBIQUINONE OXIDOREDUCTASE CHAIN 2"/>
    <property type="match status" value="1"/>
</dbReference>
<feature type="transmembrane region" description="Helical" evidence="18">
    <location>
        <begin position="226"/>
        <end position="252"/>
    </location>
</feature>
<evidence type="ECO:0000256" key="7">
    <source>
        <dbReference type="ARBA" id="ARBA00022660"/>
    </source>
</evidence>
<comment type="function">
    <text evidence="1">Core subunit of the mitochondrial membrane respiratory chain NADH dehydrogenase (Complex I) that is believed to belong to the minimal assembly required for catalysis. Complex I functions in the transfer of electrons from NADH to the respiratory chain. The immediate electron acceptor for the enzyme is believed to be ubiquinone.</text>
</comment>
<dbReference type="CTD" id="4536"/>
<gene>
    <name evidence="20" type="primary">ND2</name>
</gene>
<feature type="transmembrane region" description="Helical" evidence="18">
    <location>
        <begin position="309"/>
        <end position="327"/>
    </location>
</feature>
<name>A0A8B0R793_9HYME</name>
<accession>A0A8B0R793</accession>
<evidence type="ECO:0000256" key="3">
    <source>
        <dbReference type="ARBA" id="ARBA00007012"/>
    </source>
</evidence>
<dbReference type="InterPro" id="IPR050175">
    <property type="entry name" value="Complex_I_Subunit_2"/>
</dbReference>
<evidence type="ECO:0000256" key="17">
    <source>
        <dbReference type="ARBA" id="ARBA00049551"/>
    </source>
</evidence>
<feature type="transmembrane region" description="Helical" evidence="18">
    <location>
        <begin position="20"/>
        <end position="40"/>
    </location>
</feature>
<keyword evidence="12 18" id="KW-1133">Transmembrane helix</keyword>
<feature type="transmembrane region" description="Helical" evidence="18">
    <location>
        <begin position="264"/>
        <end position="289"/>
    </location>
</feature>
<protein>
    <recommendedName>
        <fullName evidence="5 18">NADH-ubiquinone oxidoreductase chain 2</fullName>
        <ecNumber evidence="4 18">7.1.1.2</ecNumber>
    </recommendedName>
</protein>
<comment type="similarity">
    <text evidence="3 18">Belongs to the complex I subunit 2 family.</text>
</comment>
<feature type="transmembrane region" description="Helical" evidence="18">
    <location>
        <begin position="139"/>
        <end position="165"/>
    </location>
</feature>
<evidence type="ECO:0000313" key="20">
    <source>
        <dbReference type="EMBL" id="QTW90610.1"/>
    </source>
</evidence>
<dbReference type="InterPro" id="IPR001750">
    <property type="entry name" value="ND/Mrp_TM"/>
</dbReference>
<dbReference type="RefSeq" id="YP_010251076.1">
    <property type="nucleotide sequence ID" value="NC_060368.1"/>
</dbReference>
<geneLocation type="mitochondrion" evidence="20"/>
<evidence type="ECO:0000256" key="4">
    <source>
        <dbReference type="ARBA" id="ARBA00012944"/>
    </source>
</evidence>
<evidence type="ECO:0000256" key="11">
    <source>
        <dbReference type="ARBA" id="ARBA00022982"/>
    </source>
</evidence>
<comment type="subcellular location">
    <subcellularLocation>
        <location evidence="2 18">Mitochondrion inner membrane</location>
        <topology evidence="2 18">Multi-pass membrane protein</topology>
    </subcellularLocation>
</comment>
<evidence type="ECO:0000256" key="14">
    <source>
        <dbReference type="ARBA" id="ARBA00023075"/>
    </source>
</evidence>
<evidence type="ECO:0000256" key="9">
    <source>
        <dbReference type="ARBA" id="ARBA00022792"/>
    </source>
</evidence>
<evidence type="ECO:0000256" key="6">
    <source>
        <dbReference type="ARBA" id="ARBA00022448"/>
    </source>
</evidence>
<evidence type="ECO:0000256" key="16">
    <source>
        <dbReference type="ARBA" id="ARBA00023136"/>
    </source>
</evidence>
<evidence type="ECO:0000256" key="13">
    <source>
        <dbReference type="ARBA" id="ARBA00023027"/>
    </source>
</evidence>
<keyword evidence="13 18" id="KW-0520">NAD</keyword>
<keyword evidence="9 18" id="KW-0999">Mitochondrion inner membrane</keyword>
<evidence type="ECO:0000259" key="19">
    <source>
        <dbReference type="Pfam" id="PF00361"/>
    </source>
</evidence>
<dbReference type="GO" id="GO:0006120">
    <property type="term" value="P:mitochondrial electron transport, NADH to ubiquinone"/>
    <property type="evidence" value="ECO:0007669"/>
    <property type="project" value="InterPro"/>
</dbReference>
<evidence type="ECO:0000256" key="8">
    <source>
        <dbReference type="ARBA" id="ARBA00022692"/>
    </source>
</evidence>
<feature type="domain" description="NADH:quinone oxidoreductase/Mrp antiporter transmembrane" evidence="19">
    <location>
        <begin position="18"/>
        <end position="272"/>
    </location>
</feature>
<evidence type="ECO:0000256" key="18">
    <source>
        <dbReference type="RuleBase" id="RU003403"/>
    </source>
</evidence>
<dbReference type="InterPro" id="IPR003917">
    <property type="entry name" value="NADH_UbQ_OxRdtase_chain2"/>
</dbReference>
<evidence type="ECO:0000256" key="1">
    <source>
        <dbReference type="ARBA" id="ARBA00003257"/>
    </source>
</evidence>